<dbReference type="OrthoDB" id="9791827at2"/>
<dbReference type="RefSeq" id="WP_068001359.1">
    <property type="nucleotide sequence ID" value="NZ_FOFM01000002.1"/>
</dbReference>
<proteinExistence type="predicted"/>
<dbReference type="InterPro" id="IPR029465">
    <property type="entry name" value="ATPgrasp_TupA"/>
</dbReference>
<dbReference type="Proteomes" id="UP000076577">
    <property type="component" value="Unassembled WGS sequence"/>
</dbReference>
<gene>
    <name evidence="1" type="ORF">PsAD2_00387</name>
</gene>
<dbReference type="PATRIC" id="fig|989403.3.peg.409"/>
<keyword evidence="2" id="KW-1185">Reference proteome</keyword>
<protein>
    <recommendedName>
        <fullName evidence="3">Teichuronopeptide biosynthesis TupA-like protein</fullName>
    </recommendedName>
</protein>
<comment type="caution">
    <text evidence="1">The sequence shown here is derived from an EMBL/GenBank/DDBJ whole genome shotgun (WGS) entry which is preliminary data.</text>
</comment>
<evidence type="ECO:0008006" key="3">
    <source>
        <dbReference type="Google" id="ProtNLM"/>
    </source>
</evidence>
<dbReference type="EMBL" id="LMCB01000003">
    <property type="protein sequence ID" value="KZL21763.1"/>
    <property type="molecule type" value="Genomic_DNA"/>
</dbReference>
<evidence type="ECO:0000313" key="1">
    <source>
        <dbReference type="EMBL" id="KZL21763.1"/>
    </source>
</evidence>
<dbReference type="AlphaFoldDB" id="A0A166AZW6"/>
<sequence>MGGFLKQKLMSRKNKLLSKVWPTPFRFQKTPIKKSGSVPNILEPQEYRDLLLRTMAFPDNASRSIICDKIAFRGYVEEKLGDGYLPEALDVRDNFNDLALEKYPKPFVLKPNHASGRVHLIFTSADIAEIEEDTKHWMDLRHNKEVEWVYHDISPSYIVEEMLCDNNNLPLPDYKITCFFGKPVMIWKDTDRFGTHYQDIFTPQWEPIKAQLLYPGSPNKKPERPDSLERMLEIARILSEGFSFIRVDLYSDNQKVYVGELTSFTEAGNFVYTPREFDQHLYKLYLQHRADWISKQRKHYKNKAMQKLRKVDTPAY</sequence>
<name>A0A166AZW6_9HYPH</name>
<organism evidence="1 2">
    <name type="scientific">Pseudovibrio axinellae</name>
    <dbReference type="NCBI Taxonomy" id="989403"/>
    <lineage>
        <taxon>Bacteria</taxon>
        <taxon>Pseudomonadati</taxon>
        <taxon>Pseudomonadota</taxon>
        <taxon>Alphaproteobacteria</taxon>
        <taxon>Hyphomicrobiales</taxon>
        <taxon>Stappiaceae</taxon>
        <taxon>Pseudovibrio</taxon>
    </lineage>
</organism>
<evidence type="ECO:0000313" key="2">
    <source>
        <dbReference type="Proteomes" id="UP000076577"/>
    </source>
</evidence>
<dbReference type="STRING" id="989403.SAMN05421798_102179"/>
<accession>A0A166AZW6</accession>
<dbReference type="Pfam" id="PF14305">
    <property type="entry name" value="ATPgrasp_TupA"/>
    <property type="match status" value="1"/>
</dbReference>
<reference evidence="1 2" key="1">
    <citation type="journal article" date="2016" name="Front. Microbiol.">
        <title>Comparative Genomic Analysis Reveals a Diverse Repertoire of Genes Involved in Prokaryote-Eukaryote Interactions within the Pseudovibrio Genus.</title>
        <authorList>
            <person name="Romano S."/>
            <person name="Fernandez-Guerra A."/>
            <person name="Reen F.J."/>
            <person name="Glockner F.O."/>
            <person name="Crowley S.P."/>
            <person name="O'Sullivan O."/>
            <person name="Cotter P.D."/>
            <person name="Adams C."/>
            <person name="Dobson A.D."/>
            <person name="O'Gara F."/>
        </authorList>
    </citation>
    <scope>NUCLEOTIDE SEQUENCE [LARGE SCALE GENOMIC DNA]</scope>
    <source>
        <strain evidence="1 2">Ad2</strain>
    </source>
</reference>